<dbReference type="EMBL" id="GBRH01168956">
    <property type="protein sequence ID" value="JAE28940.1"/>
    <property type="molecule type" value="Transcribed_RNA"/>
</dbReference>
<keyword evidence="1" id="KW-0812">Transmembrane</keyword>
<name>A0A0A9GV99_ARUDO</name>
<keyword evidence="1" id="KW-0472">Membrane</keyword>
<protein>
    <submittedName>
        <fullName evidence="2">Uncharacterized protein</fullName>
    </submittedName>
</protein>
<proteinExistence type="predicted"/>
<sequence length="35" mass="4151">MPKFRAIQIFHLSLYASSTMSLCTLILTRMRFMLE</sequence>
<dbReference type="AlphaFoldDB" id="A0A0A9GV99"/>
<accession>A0A0A9GV99</accession>
<evidence type="ECO:0000313" key="2">
    <source>
        <dbReference type="EMBL" id="JAE28940.1"/>
    </source>
</evidence>
<reference evidence="2" key="2">
    <citation type="journal article" date="2015" name="Data Brief">
        <title>Shoot transcriptome of the giant reed, Arundo donax.</title>
        <authorList>
            <person name="Barrero R.A."/>
            <person name="Guerrero F.D."/>
            <person name="Moolhuijzen P."/>
            <person name="Goolsby J.A."/>
            <person name="Tidwell J."/>
            <person name="Bellgard S.E."/>
            <person name="Bellgard M.I."/>
        </authorList>
    </citation>
    <scope>NUCLEOTIDE SEQUENCE</scope>
    <source>
        <tissue evidence="2">Shoot tissue taken approximately 20 cm above the soil surface</tissue>
    </source>
</reference>
<keyword evidence="1" id="KW-1133">Transmembrane helix</keyword>
<feature type="transmembrane region" description="Helical" evidence="1">
    <location>
        <begin position="6"/>
        <end position="27"/>
    </location>
</feature>
<evidence type="ECO:0000256" key="1">
    <source>
        <dbReference type="SAM" id="Phobius"/>
    </source>
</evidence>
<organism evidence="2">
    <name type="scientific">Arundo donax</name>
    <name type="common">Giant reed</name>
    <name type="synonym">Donax arundinaceus</name>
    <dbReference type="NCBI Taxonomy" id="35708"/>
    <lineage>
        <taxon>Eukaryota</taxon>
        <taxon>Viridiplantae</taxon>
        <taxon>Streptophyta</taxon>
        <taxon>Embryophyta</taxon>
        <taxon>Tracheophyta</taxon>
        <taxon>Spermatophyta</taxon>
        <taxon>Magnoliopsida</taxon>
        <taxon>Liliopsida</taxon>
        <taxon>Poales</taxon>
        <taxon>Poaceae</taxon>
        <taxon>PACMAD clade</taxon>
        <taxon>Arundinoideae</taxon>
        <taxon>Arundineae</taxon>
        <taxon>Arundo</taxon>
    </lineage>
</organism>
<reference evidence="2" key="1">
    <citation type="submission" date="2014-09" db="EMBL/GenBank/DDBJ databases">
        <authorList>
            <person name="Magalhaes I.L.F."/>
            <person name="Oliveira U."/>
            <person name="Santos F.R."/>
            <person name="Vidigal T.H.D.A."/>
            <person name="Brescovit A.D."/>
            <person name="Santos A.J."/>
        </authorList>
    </citation>
    <scope>NUCLEOTIDE SEQUENCE</scope>
    <source>
        <tissue evidence="2">Shoot tissue taken approximately 20 cm above the soil surface</tissue>
    </source>
</reference>